<protein>
    <submittedName>
        <fullName evidence="1">Uncharacterized protein</fullName>
    </submittedName>
</protein>
<name>A0A0E9P6H0_ANGAN</name>
<sequence length="28" mass="3468">MLCSSSNTFLWPCQKVMYEYLSEVFFKW</sequence>
<evidence type="ECO:0000313" key="1">
    <source>
        <dbReference type="EMBL" id="JAG99497.1"/>
    </source>
</evidence>
<reference evidence="1" key="2">
    <citation type="journal article" date="2015" name="Fish Shellfish Immunol.">
        <title>Early steps in the European eel (Anguilla anguilla)-Vibrio vulnificus interaction in the gills: Role of the RtxA13 toxin.</title>
        <authorList>
            <person name="Callol A."/>
            <person name="Pajuelo D."/>
            <person name="Ebbesson L."/>
            <person name="Teles M."/>
            <person name="MacKenzie S."/>
            <person name="Amaro C."/>
        </authorList>
    </citation>
    <scope>NUCLEOTIDE SEQUENCE</scope>
</reference>
<reference evidence="1" key="1">
    <citation type="submission" date="2014-11" db="EMBL/GenBank/DDBJ databases">
        <authorList>
            <person name="Amaro Gonzalez C."/>
        </authorList>
    </citation>
    <scope>NUCLEOTIDE SEQUENCE</scope>
</reference>
<proteinExistence type="predicted"/>
<accession>A0A0E9P6H0</accession>
<dbReference type="AlphaFoldDB" id="A0A0E9P6H0"/>
<dbReference type="EMBL" id="GBXM01109079">
    <property type="protein sequence ID" value="JAG99497.1"/>
    <property type="molecule type" value="Transcribed_RNA"/>
</dbReference>
<organism evidence="1">
    <name type="scientific">Anguilla anguilla</name>
    <name type="common">European freshwater eel</name>
    <name type="synonym">Muraena anguilla</name>
    <dbReference type="NCBI Taxonomy" id="7936"/>
    <lineage>
        <taxon>Eukaryota</taxon>
        <taxon>Metazoa</taxon>
        <taxon>Chordata</taxon>
        <taxon>Craniata</taxon>
        <taxon>Vertebrata</taxon>
        <taxon>Euteleostomi</taxon>
        <taxon>Actinopterygii</taxon>
        <taxon>Neopterygii</taxon>
        <taxon>Teleostei</taxon>
        <taxon>Anguilliformes</taxon>
        <taxon>Anguillidae</taxon>
        <taxon>Anguilla</taxon>
    </lineage>
</organism>